<evidence type="ECO:0000313" key="5">
    <source>
        <dbReference type="EMBL" id="KAF3557458.1"/>
    </source>
</evidence>
<dbReference type="EMBL" id="QGKX02000996">
    <property type="protein sequence ID" value="KAF3557458.1"/>
    <property type="molecule type" value="Genomic_DNA"/>
</dbReference>
<keyword evidence="4" id="KW-0052">Apoplast</keyword>
<dbReference type="GO" id="GO:0048046">
    <property type="term" value="C:apoplast"/>
    <property type="evidence" value="ECO:0007669"/>
    <property type="project" value="UniProtKB-SubCell"/>
</dbReference>
<dbReference type="GO" id="GO:0009699">
    <property type="term" value="P:phenylpropanoid biosynthetic process"/>
    <property type="evidence" value="ECO:0007669"/>
    <property type="project" value="UniProtKB-ARBA"/>
</dbReference>
<evidence type="ECO:0000256" key="3">
    <source>
        <dbReference type="ARBA" id="ARBA00022525"/>
    </source>
</evidence>
<dbReference type="PANTHER" id="PTHR46215">
    <property type="entry name" value="DIRIGENT PROTEIN 24-RELATED"/>
    <property type="match status" value="1"/>
</dbReference>
<evidence type="ECO:0000256" key="2">
    <source>
        <dbReference type="ARBA" id="ARBA00011738"/>
    </source>
</evidence>
<evidence type="ECO:0000256" key="1">
    <source>
        <dbReference type="ARBA" id="ARBA00010746"/>
    </source>
</evidence>
<dbReference type="Pfam" id="PF03018">
    <property type="entry name" value="Dirigent"/>
    <property type="match status" value="2"/>
</dbReference>
<comment type="subunit">
    <text evidence="2 4">Homodimer.</text>
</comment>
<dbReference type="AlphaFoldDB" id="A0A8S9R1I9"/>
<dbReference type="InterPro" id="IPR044859">
    <property type="entry name" value="Allene_oxi_cyc_Dirigent"/>
</dbReference>
<dbReference type="InterPro" id="IPR004265">
    <property type="entry name" value="Dirigent"/>
</dbReference>
<comment type="caution">
    <text evidence="5">The sequence shown here is derived from an EMBL/GenBank/DDBJ whole genome shotgun (WGS) entry which is preliminary data.</text>
</comment>
<dbReference type="PANTHER" id="PTHR46215:SF6">
    <property type="entry name" value="DIRIGENT PROTEIN 9"/>
    <property type="match status" value="1"/>
</dbReference>
<organism evidence="5 6">
    <name type="scientific">Brassica cretica</name>
    <name type="common">Mustard</name>
    <dbReference type="NCBI Taxonomy" id="69181"/>
    <lineage>
        <taxon>Eukaryota</taxon>
        <taxon>Viridiplantae</taxon>
        <taxon>Streptophyta</taxon>
        <taxon>Embryophyta</taxon>
        <taxon>Tracheophyta</taxon>
        <taxon>Spermatophyta</taxon>
        <taxon>Magnoliopsida</taxon>
        <taxon>eudicotyledons</taxon>
        <taxon>Gunneridae</taxon>
        <taxon>Pentapetalae</taxon>
        <taxon>rosids</taxon>
        <taxon>malvids</taxon>
        <taxon>Brassicales</taxon>
        <taxon>Brassicaceae</taxon>
        <taxon>Brassiceae</taxon>
        <taxon>Brassica</taxon>
    </lineage>
</organism>
<comment type="similarity">
    <text evidence="1 4">Belongs to the plant dirigent protein family.</text>
</comment>
<evidence type="ECO:0000313" key="6">
    <source>
        <dbReference type="Proteomes" id="UP000712600"/>
    </source>
</evidence>
<accession>A0A8S9R1I9</accession>
<protein>
    <recommendedName>
        <fullName evidence="4">Dirigent protein</fullName>
    </recommendedName>
</protein>
<sequence length="348" mass="37486">MFGTITVVDDELTESHELGSAVIGKAQGFYLASSLDGTSQTLSLTVLLDREHDHHDTLDDAISFFGVHRTASHASQIAVIGGTGKFEHAKGYAIVETLHNQNNQHITDGQDTILHFSEGICELVVSWCNNQTYQLKAKKNVFFTNLHALFLINIDNGVPLVNSNNINSVINPNTAPLLTGLGGAQTSTVIQNTNANSNDALSTNSLPFVTAGNLPPGAALQHLMFGTITVVDDELTESHELGSAVIGKAQGFYLASSLDGTSQTLSLTVLLDREHDHHDTLDDAISFFGVHRTASHASQIAVIGGTGKFEHAKGYAIVETLHNQNNQHITDGQDTILHFSVYLTYYKA</sequence>
<evidence type="ECO:0000256" key="4">
    <source>
        <dbReference type="RuleBase" id="RU363099"/>
    </source>
</evidence>
<dbReference type="Proteomes" id="UP000712600">
    <property type="component" value="Unassembled WGS sequence"/>
</dbReference>
<dbReference type="Gene3D" id="2.40.480.10">
    <property type="entry name" value="Allene oxide cyclase-like"/>
    <property type="match status" value="2"/>
</dbReference>
<keyword evidence="3 4" id="KW-0964">Secreted</keyword>
<gene>
    <name evidence="5" type="ORF">F2Q69_00010909</name>
</gene>
<proteinExistence type="inferred from homology"/>
<name>A0A8S9R1I9_BRACR</name>
<reference evidence="5" key="1">
    <citation type="submission" date="2019-12" db="EMBL/GenBank/DDBJ databases">
        <title>Genome sequencing and annotation of Brassica cretica.</title>
        <authorList>
            <person name="Studholme D.J."/>
            <person name="Sarris P."/>
        </authorList>
    </citation>
    <scope>NUCLEOTIDE SEQUENCE</scope>
    <source>
        <strain evidence="5">PFS-109/04</strain>
        <tissue evidence="5">Leaf</tissue>
    </source>
</reference>
<comment type="subcellular location">
    <subcellularLocation>
        <location evidence="4">Secreted</location>
        <location evidence="4">Extracellular space</location>
        <location evidence="4">Apoplast</location>
    </subcellularLocation>
</comment>
<comment type="function">
    <text evidence="4">Dirigent proteins impart stereoselectivity on the phenoxy radical-coupling reaction, yielding optically active lignans from two molecules of coniferyl alcohol in the biosynthesis of lignans, flavonolignans, and alkaloids and thus plays a central role in plant secondary metabolism.</text>
</comment>